<dbReference type="Gene3D" id="1.20.1730.10">
    <property type="entry name" value="Sodium/glucose cotransporter"/>
    <property type="match status" value="1"/>
</dbReference>
<evidence type="ECO:0000256" key="10">
    <source>
        <dbReference type="SAM" id="Phobius"/>
    </source>
</evidence>
<keyword evidence="4" id="KW-1003">Cell membrane</keyword>
<feature type="transmembrane region" description="Helical" evidence="10">
    <location>
        <begin position="401"/>
        <end position="420"/>
    </location>
</feature>
<keyword evidence="3" id="KW-0813">Transport</keyword>
<evidence type="ECO:0000256" key="3">
    <source>
        <dbReference type="ARBA" id="ARBA00022448"/>
    </source>
</evidence>
<evidence type="ECO:0000313" key="12">
    <source>
        <dbReference type="Proteomes" id="UP001216440"/>
    </source>
</evidence>
<dbReference type="PANTHER" id="PTHR48086">
    <property type="entry name" value="SODIUM/PROLINE SYMPORTER-RELATED"/>
    <property type="match status" value="1"/>
</dbReference>
<evidence type="ECO:0000256" key="5">
    <source>
        <dbReference type="ARBA" id="ARBA00022692"/>
    </source>
</evidence>
<feature type="transmembrane region" description="Helical" evidence="10">
    <location>
        <begin position="91"/>
        <end position="109"/>
    </location>
</feature>
<keyword evidence="7 10" id="KW-1133">Transmembrane helix</keyword>
<sequence length="542" mass="56765">MSPAITHVTLAANEASEHRALIITLFALFVVATLGITVWAGRQTKDAADFYAGGRQFSAFQNGLAVSGDYMSAASFLGIAGAIALFGYDGFLYSIGFLVAWLVALLLVAEPLRNSGRYTMGDVLAYRMRQRPVRTAAGTSTIVVSIFYLLAQMAGAGVLVSLLLGITSDAGKILIVALVGVLMIVYVSIGGMKGTTWVQMIKAVLLIGGTILITFLVLLKFNFNISDLLGKAAENSGAGAAFLEPGLQYGANGTTKLDFISLGIALVLGTAGLPHILIRFYTVPNAKAARKSVNWAIGIIGGFYLMTIALGFGAAALISRTEIIESNPSGNTAAPLLALHLGGIDSTWGAILLATISAVAFATILAVVAGLTLASSSSFAHDIYANVIRKGKATEKEEMRAARWATVLIGVVSIALGALARDLNVAGLVALAFAVAASANLPTILYSLFWKRFTTQGALWSIYGGLIVAVGLVLFSPVVSGDPTAMFPDVDFSWFPLKNPGLISIPFGFLMGWLGTVLSKEEPDAKKYAELEVRSLTGAGAH</sequence>
<comment type="subcellular location">
    <subcellularLocation>
        <location evidence="1">Cell membrane</location>
        <topology evidence="1">Multi-pass membrane protein</topology>
    </subcellularLocation>
</comment>
<name>A0ABY8KBA9_9ACTN</name>
<dbReference type="InterPro" id="IPR001734">
    <property type="entry name" value="Na/solute_symporter"/>
</dbReference>
<dbReference type="Pfam" id="PF00474">
    <property type="entry name" value="SSF"/>
    <property type="match status" value="1"/>
</dbReference>
<feature type="transmembrane region" description="Helical" evidence="10">
    <location>
        <begin position="62"/>
        <end position="85"/>
    </location>
</feature>
<keyword evidence="8 10" id="KW-0472">Membrane</keyword>
<keyword evidence="6" id="KW-0769">Symport</keyword>
<evidence type="ECO:0000256" key="2">
    <source>
        <dbReference type="ARBA" id="ARBA00006434"/>
    </source>
</evidence>
<dbReference type="PROSITE" id="PS50283">
    <property type="entry name" value="NA_SOLUT_SYMP_3"/>
    <property type="match status" value="1"/>
</dbReference>
<dbReference type="Proteomes" id="UP001216440">
    <property type="component" value="Chromosome"/>
</dbReference>
<proteinExistence type="inferred from homology"/>
<evidence type="ECO:0000256" key="8">
    <source>
        <dbReference type="ARBA" id="ARBA00023136"/>
    </source>
</evidence>
<feature type="transmembrane region" description="Helical" evidence="10">
    <location>
        <begin position="170"/>
        <end position="189"/>
    </location>
</feature>
<evidence type="ECO:0000256" key="4">
    <source>
        <dbReference type="ARBA" id="ARBA00022475"/>
    </source>
</evidence>
<evidence type="ECO:0000256" key="7">
    <source>
        <dbReference type="ARBA" id="ARBA00022989"/>
    </source>
</evidence>
<comment type="similarity">
    <text evidence="2 9">Belongs to the sodium:solute symporter (SSF) (TC 2.A.21) family.</text>
</comment>
<protein>
    <submittedName>
        <fullName evidence="11">Cation acetate symporter</fullName>
    </submittedName>
</protein>
<keyword evidence="5 10" id="KW-0812">Transmembrane</keyword>
<feature type="transmembrane region" description="Helical" evidence="10">
    <location>
        <begin position="426"/>
        <end position="448"/>
    </location>
</feature>
<feature type="transmembrane region" description="Helical" evidence="10">
    <location>
        <begin position="136"/>
        <end position="164"/>
    </location>
</feature>
<dbReference type="InterPro" id="IPR050277">
    <property type="entry name" value="Sodium:Solute_Symporter"/>
</dbReference>
<dbReference type="EMBL" id="CP121682">
    <property type="protein sequence ID" value="WGD43738.1"/>
    <property type="molecule type" value="Genomic_DNA"/>
</dbReference>
<feature type="transmembrane region" description="Helical" evidence="10">
    <location>
        <begin position="500"/>
        <end position="518"/>
    </location>
</feature>
<dbReference type="InterPro" id="IPR038377">
    <property type="entry name" value="Na/Glc_symporter_sf"/>
</dbReference>
<feature type="transmembrane region" description="Helical" evidence="10">
    <location>
        <begin position="20"/>
        <end position="41"/>
    </location>
</feature>
<dbReference type="NCBIfam" id="TIGR00813">
    <property type="entry name" value="sss"/>
    <property type="match status" value="1"/>
</dbReference>
<dbReference type="PANTHER" id="PTHR48086:SF6">
    <property type="entry name" value="CATION_ACETATE SYMPORTER ACTP"/>
    <property type="match status" value="1"/>
</dbReference>
<accession>A0ABY8KBA9</accession>
<gene>
    <name evidence="11" type="ORF">PYS65_28345</name>
</gene>
<feature type="transmembrane region" description="Helical" evidence="10">
    <location>
        <begin position="347"/>
        <end position="380"/>
    </location>
</feature>
<evidence type="ECO:0000256" key="6">
    <source>
        <dbReference type="ARBA" id="ARBA00022847"/>
    </source>
</evidence>
<keyword evidence="12" id="KW-1185">Reference proteome</keyword>
<evidence type="ECO:0000256" key="1">
    <source>
        <dbReference type="ARBA" id="ARBA00004651"/>
    </source>
</evidence>
<evidence type="ECO:0000313" key="11">
    <source>
        <dbReference type="EMBL" id="WGD43738.1"/>
    </source>
</evidence>
<dbReference type="RefSeq" id="WP_279336782.1">
    <property type="nucleotide sequence ID" value="NZ_CP121682.1"/>
</dbReference>
<organism evidence="11 12">
    <name type="scientific">Streptomyces cathayae</name>
    <dbReference type="NCBI Taxonomy" id="3031124"/>
    <lineage>
        <taxon>Bacteria</taxon>
        <taxon>Bacillati</taxon>
        <taxon>Actinomycetota</taxon>
        <taxon>Actinomycetes</taxon>
        <taxon>Kitasatosporales</taxon>
        <taxon>Streptomycetaceae</taxon>
        <taxon>Streptomyces</taxon>
    </lineage>
</organism>
<dbReference type="CDD" id="cd11480">
    <property type="entry name" value="SLC5sbd_u4"/>
    <property type="match status" value="1"/>
</dbReference>
<feature type="transmembrane region" description="Helical" evidence="10">
    <location>
        <begin position="293"/>
        <end position="318"/>
    </location>
</feature>
<reference evidence="11 12" key="1">
    <citation type="submission" date="2023-03" db="EMBL/GenBank/DDBJ databases">
        <authorList>
            <person name="Mo P."/>
        </authorList>
    </citation>
    <scope>NUCLEOTIDE SEQUENCE [LARGE SCALE GENOMIC DNA]</scope>
    <source>
        <strain evidence="11 12">HUAS 5</strain>
    </source>
</reference>
<evidence type="ECO:0000256" key="9">
    <source>
        <dbReference type="RuleBase" id="RU362091"/>
    </source>
</evidence>
<feature type="transmembrane region" description="Helical" evidence="10">
    <location>
        <begin position="460"/>
        <end position="480"/>
    </location>
</feature>
<feature type="transmembrane region" description="Helical" evidence="10">
    <location>
        <begin position="201"/>
        <end position="219"/>
    </location>
</feature>
<feature type="transmembrane region" description="Helical" evidence="10">
    <location>
        <begin position="259"/>
        <end position="281"/>
    </location>
</feature>